<dbReference type="Pfam" id="PF01869">
    <property type="entry name" value="BcrAD_BadFG"/>
    <property type="match status" value="1"/>
</dbReference>
<accession>A0A919W436</accession>
<dbReference type="EMBL" id="BOQN01000067">
    <property type="protein sequence ID" value="GIM93469.1"/>
    <property type="molecule type" value="Genomic_DNA"/>
</dbReference>
<dbReference type="InterPro" id="IPR043129">
    <property type="entry name" value="ATPase_NBD"/>
</dbReference>
<dbReference type="SUPFAM" id="SSF53067">
    <property type="entry name" value="Actin-like ATPase domain"/>
    <property type="match status" value="2"/>
</dbReference>
<dbReference type="GO" id="GO:0016301">
    <property type="term" value="F:kinase activity"/>
    <property type="evidence" value="ECO:0007669"/>
    <property type="project" value="UniProtKB-KW"/>
</dbReference>
<reference evidence="2 3" key="1">
    <citation type="submission" date="2021-03" db="EMBL/GenBank/DDBJ databases">
        <title>Whole genome shotgun sequence of Actinoplanes toevensis NBRC 105298.</title>
        <authorList>
            <person name="Komaki H."/>
            <person name="Tamura T."/>
        </authorList>
    </citation>
    <scope>NUCLEOTIDE SEQUENCE [LARGE SCALE GENOMIC DNA]</scope>
    <source>
        <strain evidence="2 3">NBRC 105298</strain>
    </source>
</reference>
<evidence type="ECO:0000313" key="2">
    <source>
        <dbReference type="EMBL" id="GIM93469.1"/>
    </source>
</evidence>
<evidence type="ECO:0000313" key="3">
    <source>
        <dbReference type="Proteomes" id="UP000677082"/>
    </source>
</evidence>
<keyword evidence="2" id="KW-0808">Transferase</keyword>
<dbReference type="InterPro" id="IPR002731">
    <property type="entry name" value="ATPase_BadF"/>
</dbReference>
<dbReference type="CDD" id="cd24007">
    <property type="entry name" value="ASKHA_NBD_eukNAGK-like"/>
    <property type="match status" value="1"/>
</dbReference>
<feature type="domain" description="ATPase BadF/BadG/BcrA/BcrD type" evidence="1">
    <location>
        <begin position="9"/>
        <end position="304"/>
    </location>
</feature>
<keyword evidence="3" id="KW-1185">Reference proteome</keyword>
<comment type="caution">
    <text evidence="2">The sequence shown here is derived from an EMBL/GenBank/DDBJ whole genome shotgun (WGS) entry which is preliminary data.</text>
</comment>
<dbReference type="RefSeq" id="WP_246607429.1">
    <property type="nucleotide sequence ID" value="NZ_BOQN01000067.1"/>
</dbReference>
<dbReference type="Proteomes" id="UP000677082">
    <property type="component" value="Unassembled WGS sequence"/>
</dbReference>
<sequence>MRALYLAADGGNSKTDVVLGDASGQVLGFVRGGTSSPHNIGLPGTVEVLGRLIRDVHADAGLPLGTPIDTIAVYLAGADLPIEVSRLHEVIAAEAWAGTTIVDNDCFALLRAGTAMPDAVTVVCGAGTNCVGRAADGRTARFPALGPISGDWGGGHDLADHALREAVRGEDGRGRSTALSAAVAAHFGLPTVEAVSIALHLGDLPMERIHELSPLLFAVAATGDEVASALIDRQAAEILAQHRVAAARLDLLTRPHALVLGGGVMRARHPQLNDQIKAGARRQAPLVEVSVLSTPPVTGAALLALDAMGRAPVAEPTLRTALANRTPTPAPQVPTVTLTSTTDRATLPAPTANLTAFPGQVATPAAIPAPAAKLARLDPIAD</sequence>
<dbReference type="AlphaFoldDB" id="A0A919W436"/>
<dbReference type="PANTHER" id="PTHR43190:SF3">
    <property type="entry name" value="N-ACETYL-D-GLUCOSAMINE KINASE"/>
    <property type="match status" value="1"/>
</dbReference>
<dbReference type="PANTHER" id="PTHR43190">
    <property type="entry name" value="N-ACETYL-D-GLUCOSAMINE KINASE"/>
    <property type="match status" value="1"/>
</dbReference>
<evidence type="ECO:0000259" key="1">
    <source>
        <dbReference type="Pfam" id="PF01869"/>
    </source>
</evidence>
<keyword evidence="2" id="KW-0418">Kinase</keyword>
<proteinExistence type="predicted"/>
<dbReference type="InterPro" id="IPR052519">
    <property type="entry name" value="Euk-type_GlcNAc_Kinase"/>
</dbReference>
<organism evidence="2 3">
    <name type="scientific">Paractinoplanes toevensis</name>
    <dbReference type="NCBI Taxonomy" id="571911"/>
    <lineage>
        <taxon>Bacteria</taxon>
        <taxon>Bacillati</taxon>
        <taxon>Actinomycetota</taxon>
        <taxon>Actinomycetes</taxon>
        <taxon>Micromonosporales</taxon>
        <taxon>Micromonosporaceae</taxon>
        <taxon>Paractinoplanes</taxon>
    </lineage>
</organism>
<dbReference type="Gene3D" id="3.30.420.40">
    <property type="match status" value="2"/>
</dbReference>
<gene>
    <name evidence="2" type="ORF">Ato02nite_052620</name>
</gene>
<protein>
    <submittedName>
        <fullName evidence="2">Kinase</fullName>
    </submittedName>
</protein>
<name>A0A919W436_9ACTN</name>